<evidence type="ECO:0000313" key="3">
    <source>
        <dbReference type="Proteomes" id="UP000693972"/>
    </source>
</evidence>
<sequence length="117" mass="12847">MHIDGFLIPVKTARKDEYVTAVKQIASLYLKHGATRCVETWGPGLEPGKRTSFPRAVEAAADETVVFSWMEFPDAATSAAAHEAVWAEPEMGEVMQSDLVDGKRMVFGGFEMLLDAK</sequence>
<dbReference type="AlphaFoldDB" id="A0A975TUV4"/>
<dbReference type="InterPro" id="IPR011008">
    <property type="entry name" value="Dimeric_a/b-barrel"/>
</dbReference>
<keyword evidence="3" id="KW-1185">Reference proteome</keyword>
<evidence type="ECO:0000313" key="1">
    <source>
        <dbReference type="EMBL" id="MBY4891300.1"/>
    </source>
</evidence>
<dbReference type="RefSeq" id="WP_257891186.1">
    <property type="nucleotide sequence ID" value="NZ_JAIMBW010000001.1"/>
</dbReference>
<dbReference type="SUPFAM" id="SSF54909">
    <property type="entry name" value="Dimeric alpha+beta barrel"/>
    <property type="match status" value="1"/>
</dbReference>
<protein>
    <submittedName>
        <fullName evidence="2">DUF1428 family protein</fullName>
    </submittedName>
</protein>
<gene>
    <name evidence="1" type="ORF">KUL25_00825</name>
    <name evidence="2" type="ORF">KUL25_00830</name>
</gene>
<dbReference type="EMBL" id="JAIMBW010000001">
    <property type="protein sequence ID" value="MBY4891300.1"/>
    <property type="molecule type" value="Genomic_DNA"/>
</dbReference>
<accession>A0A975TUV4</accession>
<dbReference type="Pfam" id="PF07237">
    <property type="entry name" value="DUF1428"/>
    <property type="match status" value="1"/>
</dbReference>
<name>A0A975TUV4_9RHOB</name>
<organism evidence="2">
    <name type="scientific">Gymnodinialimonas phycosphaerae</name>
    <dbReference type="NCBI Taxonomy" id="2841589"/>
    <lineage>
        <taxon>Bacteria</taxon>
        <taxon>Pseudomonadati</taxon>
        <taxon>Pseudomonadota</taxon>
        <taxon>Alphaproteobacteria</taxon>
        <taxon>Rhodobacterales</taxon>
        <taxon>Paracoccaceae</taxon>
        <taxon>Gymnodinialimonas</taxon>
    </lineage>
</organism>
<dbReference type="Proteomes" id="UP000693972">
    <property type="component" value="Unassembled WGS sequence"/>
</dbReference>
<dbReference type="EMBL" id="CP078073">
    <property type="protein sequence ID" value="QXL88098.1"/>
    <property type="molecule type" value="Genomic_DNA"/>
</dbReference>
<reference evidence="2 3" key="1">
    <citation type="submission" date="2021-07" db="EMBL/GenBank/DDBJ databases">
        <title>Karlodiniumbacter phycospheric gen. nov., sp. nov., a phycosphere bacterium isolated from karlodinium veneficum.</title>
        <authorList>
            <person name="Peng Y."/>
            <person name="Jiang L."/>
            <person name="Lee J."/>
        </authorList>
    </citation>
    <scope>NUCLEOTIDE SEQUENCE</scope>
    <source>
        <strain evidence="2 3">N5</strain>
    </source>
</reference>
<evidence type="ECO:0000313" key="2">
    <source>
        <dbReference type="EMBL" id="QXL88098.1"/>
    </source>
</evidence>
<proteinExistence type="predicted"/>
<dbReference type="Gene3D" id="3.30.70.100">
    <property type="match status" value="1"/>
</dbReference>
<dbReference type="InterPro" id="IPR009874">
    <property type="entry name" value="DUF1428"/>
</dbReference>